<evidence type="ECO:0000313" key="2">
    <source>
        <dbReference type="EMBL" id="OGY19315.1"/>
    </source>
</evidence>
<dbReference type="Gene3D" id="3.40.50.720">
    <property type="entry name" value="NAD(P)-binding Rossmann-like Domain"/>
    <property type="match status" value="1"/>
</dbReference>
<organism evidence="2 3">
    <name type="scientific">Candidatus Chisholmbacteria bacterium RIFCSPLOWO2_01_FULL_49_14</name>
    <dbReference type="NCBI Taxonomy" id="1797593"/>
    <lineage>
        <taxon>Bacteria</taxon>
        <taxon>Candidatus Chisholmiibacteriota</taxon>
    </lineage>
</organism>
<dbReference type="Pfam" id="PF13380">
    <property type="entry name" value="CoA_binding_2"/>
    <property type="match status" value="1"/>
</dbReference>
<protein>
    <submittedName>
        <fullName evidence="2">CoA-binding protein</fullName>
    </submittedName>
</protein>
<proteinExistence type="predicted"/>
<reference evidence="2 3" key="1">
    <citation type="journal article" date="2016" name="Nat. Commun.">
        <title>Thousands of microbial genomes shed light on interconnected biogeochemical processes in an aquifer system.</title>
        <authorList>
            <person name="Anantharaman K."/>
            <person name="Brown C.T."/>
            <person name="Hug L.A."/>
            <person name="Sharon I."/>
            <person name="Castelle C.J."/>
            <person name="Probst A.J."/>
            <person name="Thomas B.C."/>
            <person name="Singh A."/>
            <person name="Wilkins M.J."/>
            <person name="Karaoz U."/>
            <person name="Brodie E.L."/>
            <person name="Williams K.H."/>
            <person name="Hubbard S.S."/>
            <person name="Banfield J.F."/>
        </authorList>
    </citation>
    <scope>NUCLEOTIDE SEQUENCE [LARGE SCALE GENOMIC DNA]</scope>
</reference>
<evidence type="ECO:0000259" key="1">
    <source>
        <dbReference type="SMART" id="SM00881"/>
    </source>
</evidence>
<sequence length="139" mass="15956">MRMSIPKILLKAKTIAVVGLSDKPERYSYIVAAYLQQEGYRIFPVNPMITESLGEQSYPDLLSLPEKPDVIDVFRKSEFVPEIVEQAIRIRAPVVWMQEGVIHEEAAKKARQAGITVVMDRCMMKEHKRLRRGSMNHES</sequence>
<gene>
    <name evidence="2" type="ORF">A3A65_04305</name>
</gene>
<dbReference type="PANTHER" id="PTHR33303">
    <property type="entry name" value="CYTOPLASMIC PROTEIN-RELATED"/>
    <property type="match status" value="1"/>
</dbReference>
<comment type="caution">
    <text evidence="2">The sequence shown here is derived from an EMBL/GenBank/DDBJ whole genome shotgun (WGS) entry which is preliminary data.</text>
</comment>
<dbReference type="Proteomes" id="UP000176723">
    <property type="component" value="Unassembled WGS sequence"/>
</dbReference>
<accession>A0A1G1VV69</accession>
<dbReference type="SUPFAM" id="SSF51735">
    <property type="entry name" value="NAD(P)-binding Rossmann-fold domains"/>
    <property type="match status" value="1"/>
</dbReference>
<name>A0A1G1VV69_9BACT</name>
<dbReference type="PANTHER" id="PTHR33303:SF2">
    <property type="entry name" value="COA-BINDING DOMAIN-CONTAINING PROTEIN"/>
    <property type="match status" value="1"/>
</dbReference>
<dbReference type="EMBL" id="MHCL01000029">
    <property type="protein sequence ID" value="OGY19315.1"/>
    <property type="molecule type" value="Genomic_DNA"/>
</dbReference>
<dbReference type="AlphaFoldDB" id="A0A1G1VV69"/>
<evidence type="ECO:0000313" key="3">
    <source>
        <dbReference type="Proteomes" id="UP000176723"/>
    </source>
</evidence>
<dbReference type="STRING" id="1797593.A3A65_04305"/>
<dbReference type="InterPro" id="IPR003781">
    <property type="entry name" value="CoA-bd"/>
</dbReference>
<dbReference type="SMART" id="SM00881">
    <property type="entry name" value="CoA_binding"/>
    <property type="match status" value="1"/>
</dbReference>
<feature type="domain" description="CoA-binding" evidence="1">
    <location>
        <begin position="9"/>
        <end position="101"/>
    </location>
</feature>
<dbReference type="InterPro" id="IPR036291">
    <property type="entry name" value="NAD(P)-bd_dom_sf"/>
</dbReference>